<keyword evidence="7 10" id="KW-0326">Glycosidase</keyword>
<dbReference type="PANTHER" id="PTHR36447">
    <property type="entry name" value="BETA-GALACTOSIDASE GANA"/>
    <property type="match status" value="1"/>
</dbReference>
<dbReference type="EMBL" id="CYYV01000006">
    <property type="protein sequence ID" value="CUO17528.1"/>
    <property type="molecule type" value="Genomic_DNA"/>
</dbReference>
<evidence type="ECO:0000256" key="5">
    <source>
        <dbReference type="ARBA" id="ARBA00022801"/>
    </source>
</evidence>
<evidence type="ECO:0000259" key="9">
    <source>
        <dbReference type="Pfam" id="PF08532"/>
    </source>
</evidence>
<dbReference type="Pfam" id="PF08532">
    <property type="entry name" value="Glyco_hydro_42M"/>
    <property type="match status" value="1"/>
</dbReference>
<dbReference type="InterPro" id="IPR017853">
    <property type="entry name" value="GH"/>
</dbReference>
<dbReference type="Gene3D" id="3.20.20.80">
    <property type="entry name" value="Glycosidases"/>
    <property type="match status" value="1"/>
</dbReference>
<feature type="domain" description="Glycoside hydrolase family 42 N-terminal" evidence="8">
    <location>
        <begin position="9"/>
        <end position="376"/>
    </location>
</feature>
<evidence type="ECO:0000259" key="8">
    <source>
        <dbReference type="Pfam" id="PF02449"/>
    </source>
</evidence>
<proteinExistence type="inferred from homology"/>
<dbReference type="SUPFAM" id="SSF52317">
    <property type="entry name" value="Class I glutamine amidotransferase-like"/>
    <property type="match status" value="1"/>
</dbReference>
<dbReference type="CDD" id="cd03143">
    <property type="entry name" value="A4_beta-galactosidase_middle_domain"/>
    <property type="match status" value="1"/>
</dbReference>
<protein>
    <recommendedName>
        <fullName evidence="3">beta-galactosidase</fullName>
        <ecNumber evidence="3">3.2.1.23</ecNumber>
    </recommendedName>
</protein>
<dbReference type="PANTHER" id="PTHR36447:SF2">
    <property type="entry name" value="BETA-GALACTOSIDASE YESZ"/>
    <property type="match status" value="1"/>
</dbReference>
<dbReference type="GO" id="GO:0005975">
    <property type="term" value="P:carbohydrate metabolic process"/>
    <property type="evidence" value="ECO:0007669"/>
    <property type="project" value="InterPro"/>
</dbReference>
<reference evidence="10 11" key="1">
    <citation type="submission" date="2015-09" db="EMBL/GenBank/DDBJ databases">
        <authorList>
            <consortium name="Pathogen Informatics"/>
        </authorList>
    </citation>
    <scope>NUCLEOTIDE SEQUENCE [LARGE SCALE GENOMIC DNA]</scope>
    <source>
        <strain evidence="10 11">2789STDY5608849</strain>
    </source>
</reference>
<evidence type="ECO:0000256" key="7">
    <source>
        <dbReference type="ARBA" id="ARBA00023295"/>
    </source>
</evidence>
<dbReference type="InterPro" id="IPR013738">
    <property type="entry name" value="Beta_galactosidase_Trimer"/>
</dbReference>
<evidence type="ECO:0000256" key="2">
    <source>
        <dbReference type="ARBA" id="ARBA00005940"/>
    </source>
</evidence>
<dbReference type="RefSeq" id="WP_167622797.1">
    <property type="nucleotide sequence ID" value="NZ_CAXSRP010000002.1"/>
</dbReference>
<dbReference type="EC" id="3.2.1.23" evidence="3"/>
<dbReference type="InterPro" id="IPR029062">
    <property type="entry name" value="Class_I_gatase-like"/>
</dbReference>
<dbReference type="GO" id="GO:0004565">
    <property type="term" value="F:beta-galactosidase activity"/>
    <property type="evidence" value="ECO:0007669"/>
    <property type="project" value="UniProtKB-EC"/>
</dbReference>
<keyword evidence="5 10" id="KW-0378">Hydrolase</keyword>
<dbReference type="Pfam" id="PF02449">
    <property type="entry name" value="Glyco_hydro_42"/>
    <property type="match status" value="1"/>
</dbReference>
<evidence type="ECO:0000256" key="3">
    <source>
        <dbReference type="ARBA" id="ARBA00012756"/>
    </source>
</evidence>
<dbReference type="InterPro" id="IPR013529">
    <property type="entry name" value="Glyco_hydro_42_N"/>
</dbReference>
<comment type="similarity">
    <text evidence="2">Belongs to the glycosyl hydrolase 42 family.</text>
</comment>
<name>A0A174D0N0_9FIRM</name>
<comment type="catalytic activity">
    <reaction evidence="1">
        <text>Hydrolysis of terminal non-reducing beta-D-galactose residues in beta-D-galactosides.</text>
        <dbReference type="EC" id="3.2.1.23"/>
    </reaction>
</comment>
<accession>A0A174D0N0</accession>
<gene>
    <name evidence="10" type="primary">beta-galIII</name>
    <name evidence="10" type="ORF">ERS852406_01420</name>
</gene>
<dbReference type="AlphaFoldDB" id="A0A174D0N0"/>
<dbReference type="GO" id="GO:0046872">
    <property type="term" value="F:metal ion binding"/>
    <property type="evidence" value="ECO:0007669"/>
    <property type="project" value="UniProtKB-KW"/>
</dbReference>
<dbReference type="Gene3D" id="3.40.50.880">
    <property type="match status" value="1"/>
</dbReference>
<dbReference type="Proteomes" id="UP000095706">
    <property type="component" value="Unassembled WGS sequence"/>
</dbReference>
<keyword evidence="4" id="KW-0479">Metal-binding</keyword>
<sequence length="665" mass="77239">MSLYIGTNYHPHDWPKERWEKDFQLMKEAGFDTVRLGHLCWDSYEPEDGVYTFEWFDQVMELCVKYKLNVILDVSMHPAPIWVHKLCPGCNVGGKNGAPQAPLRRYMDDVSDPEYQKYALRFAEKIVSRYKNHPALFAFGLCNELGAGYPSYSEASKKRFQKWLEKKYKTIKALNHAWATQRWSRKLSSFEDVAMQVNEYEIGAPEAWLDMRRFFSDGIADFITELAETVEQNAPGKAHTSNHFAEYETLGFDYLKAASGFVDYPGIGFYPGYGNRESMGFWKTGSWYMKRISETGKPMWCIEFVTGGFGIHHAAMGMNRMYAFWCLLHRMQMMLGWTWRSMLNGEEQYLTGMLNHDGRPNENYREYQWIASDFRKLEKYGFPYLPQPEIAVSYSYDSELMAAYAKMQYRMPYSNNLAIAHRILEERNLNYNVVDLHQMTEQYQILIIPGEIVMDHEQENTVREFVKNGGTAIMTGYSAWVKETGQVFDTSRPGNLTDVFGIEIVGYQRTAGMEVSEKEEQKLRRNPANGRELLKVREKWIDVDYYEQIKATDAEVLQREETHQIPAITRNRYGKGAAYYLFCETEPELLGEVLDECCREKSMQSVVTPQGVIGRKIAKNQYFYVNLTGKEQKIELPENGYGVLQEKKMEDTCTLQAFDGELVIC</sequence>
<dbReference type="InterPro" id="IPR003476">
    <property type="entry name" value="Glyco_hydro_42"/>
</dbReference>
<dbReference type="SUPFAM" id="SSF51445">
    <property type="entry name" value="(Trans)glycosidases"/>
    <property type="match status" value="1"/>
</dbReference>
<evidence type="ECO:0000256" key="1">
    <source>
        <dbReference type="ARBA" id="ARBA00001412"/>
    </source>
</evidence>
<evidence type="ECO:0000313" key="11">
    <source>
        <dbReference type="Proteomes" id="UP000095706"/>
    </source>
</evidence>
<feature type="domain" description="Beta-galactosidase trimerisation" evidence="9">
    <location>
        <begin position="389"/>
        <end position="602"/>
    </location>
</feature>
<dbReference type="GO" id="GO:0009341">
    <property type="term" value="C:beta-galactosidase complex"/>
    <property type="evidence" value="ECO:0007669"/>
    <property type="project" value="InterPro"/>
</dbReference>
<keyword evidence="6" id="KW-0862">Zinc</keyword>
<evidence type="ECO:0000256" key="6">
    <source>
        <dbReference type="ARBA" id="ARBA00022833"/>
    </source>
</evidence>
<evidence type="ECO:0000313" key="10">
    <source>
        <dbReference type="EMBL" id="CUO17528.1"/>
    </source>
</evidence>
<organism evidence="10 11">
    <name type="scientific">Fusicatenibacter saccharivorans</name>
    <dbReference type="NCBI Taxonomy" id="1150298"/>
    <lineage>
        <taxon>Bacteria</taxon>
        <taxon>Bacillati</taxon>
        <taxon>Bacillota</taxon>
        <taxon>Clostridia</taxon>
        <taxon>Lachnospirales</taxon>
        <taxon>Lachnospiraceae</taxon>
        <taxon>Fusicatenibacter</taxon>
    </lineage>
</organism>
<evidence type="ECO:0000256" key="4">
    <source>
        <dbReference type="ARBA" id="ARBA00022723"/>
    </source>
</evidence>